<gene>
    <name evidence="3" type="ORF">IMZ16_09700</name>
</gene>
<proteinExistence type="predicted"/>
<dbReference type="RefSeq" id="WP_193439869.1">
    <property type="nucleotide sequence ID" value="NZ_CP063145.1"/>
</dbReference>
<dbReference type="Proteomes" id="UP000593605">
    <property type="component" value="Chromosome"/>
</dbReference>
<name>A0A7M1T1M5_9FLAO</name>
<feature type="domain" description="MobA/VirD2-like nuclease" evidence="2">
    <location>
        <begin position="18"/>
        <end position="151"/>
    </location>
</feature>
<dbReference type="EMBL" id="CP063145">
    <property type="protein sequence ID" value="QOR73768.1"/>
    <property type="molecule type" value="Genomic_DNA"/>
</dbReference>
<evidence type="ECO:0000313" key="4">
    <source>
        <dbReference type="Proteomes" id="UP000593605"/>
    </source>
</evidence>
<evidence type="ECO:0000259" key="2">
    <source>
        <dbReference type="Pfam" id="PF03432"/>
    </source>
</evidence>
<evidence type="ECO:0000256" key="1">
    <source>
        <dbReference type="SAM" id="MobiDB-lite"/>
    </source>
</evidence>
<protein>
    <submittedName>
        <fullName evidence="3">Relaxase/mobilization nuclease domain-containing protein</fullName>
    </submittedName>
</protein>
<evidence type="ECO:0000313" key="3">
    <source>
        <dbReference type="EMBL" id="QOR73768.1"/>
    </source>
</evidence>
<dbReference type="InterPro" id="IPR005094">
    <property type="entry name" value="Endonuclease_MobA/VirD2"/>
</dbReference>
<dbReference type="KEGG" id="civ:IMZ16_09700"/>
<feature type="region of interest" description="Disordered" evidence="1">
    <location>
        <begin position="466"/>
        <end position="488"/>
    </location>
</feature>
<sequence length="488" mass="57884">MIVKILGSAGSNFNGIRYNEKKVETGKGELMLMKNFPSFINEDSKPEEVRNYLKAISKNDKIKKPQFHAVISTKFREHSKEELARVAEEFMNEMGYGQQPYIAVFHNDTENNHIHLVSTRVDKQTGKKIKDNFEKLKAQQALSKTLEEIYGISQDEELNRLLDYKTGSLHQLETLLQRSGYRLVQNTNDEKEYQVLRNGVFQRSITGRQLVFHNTKDDKRAQQIKAILHKYKGLASNKVFRVEDRREQQSKLPEDKHQDFWKPKIEYESELQRKLRDIFGIDIVFHFKDDKMPFGYTLIDHKTGRVYKGSDLIKMNELFELTTDSIDKKWFESLKDYNIADEDSKKVLMAMLKRQNPEHPIREFMLFKTNKWKNKELLNTIRNDVKEYLKTQSQKDIGIIKSEEGIYYAVHFRQHYIGRLETLIGEKEYQIFLNQYPVQQIKEEQKVEAISKEFNQSINELMFEWSKNTGGAKDPSEDDWKKRKRRRR</sequence>
<organism evidence="3 4">
    <name type="scientific">Cruoricaptor ignavus</name>
    <dbReference type="NCBI Taxonomy" id="1118202"/>
    <lineage>
        <taxon>Bacteria</taxon>
        <taxon>Pseudomonadati</taxon>
        <taxon>Bacteroidota</taxon>
        <taxon>Flavobacteriia</taxon>
        <taxon>Flavobacteriales</taxon>
        <taxon>Weeksellaceae</taxon>
        <taxon>Cruoricaptor</taxon>
    </lineage>
</organism>
<dbReference type="Pfam" id="PF03432">
    <property type="entry name" value="Relaxase"/>
    <property type="match status" value="1"/>
</dbReference>
<reference evidence="3 4" key="1">
    <citation type="submission" date="2020-10" db="EMBL/GenBank/DDBJ databases">
        <title>Complete genome of Cruoricapor ignavus strain M1214 isolated from the blood culture of a febrile patient.</title>
        <authorList>
            <person name="Guglielmino C.J.D."/>
        </authorList>
    </citation>
    <scope>NUCLEOTIDE SEQUENCE [LARGE SCALE GENOMIC DNA]</scope>
    <source>
        <strain evidence="3 4">M1214</strain>
    </source>
</reference>
<dbReference type="AlphaFoldDB" id="A0A7M1T1M5"/>
<accession>A0A7M1T1M5</accession>